<sequence length="1092" mass="121063">MLSKCRSSSILAVHFKQPLPFPLTHRPVSFQTNTNAPNHADPFHQTSSSFSPSRLGAFTQVPESTHFNDPHSAHSFCSNALKVSAKMGFLREGKQLHGHVVKLGLYNVQSLQIQILNVYVKCKDFNNAQRLFGEMRKRNVVAWNTLISGLVNCWGNYESKLYLGFSYFRRMLLEAVGPDDITFNGLFRVCVDLNDVEIGRQLHCFVVKLGFGSNCFVGSALVDLYAKYGLVEDARCAFDFVLYRDLVLWNVMVYCYASNSLAKGAFGVFNLMRLEGVKGDEFTFSSLLSSCRTLGSCKPGKQIHGIIIREAFDSDVLVSSALVDMYAKNDDIGDAWKAFDAMSIRNVISWTTIIVGYGLHGKEKEAIGLLREMFREHLCPDELTLASIVSSCGNVSSASELMQVHAYMVKFGFHFFSSIANSLITAYSKCGSISSASKCFNLVVEPDLVTWTSLICAYAFHGLAEEATAVFEKMLAYDIMPDQIAFLAVLSACSHGGLIQKGIHYFKLMSNDYQIFPDSEHYTCLIDLLGRAGLLDEAFMALTSMPIEPDPSALGAFMGACKVHGNIELAKWAAEKLFALEPNKPVNYTLMSNIYSSQGHWGNVSRVRKMMRHSCDYKAPGCTEIPLVGGLLIGGGICTFVPGDESHPQAPEVYAMLGQNPSYGRRRPSSDSRSTPDRFPYSPSPSSPYSVASTERKSGSGRGVVAVAARSVAGVFVSCFTPPETKSSVSFADSAEFRAPSVFSDASGAGSERRRSSSRGVYANSNNSKHEREPGNVKFTMEEINKATKNFSPSFKIGQGGFGIVYKGRLEDGTFVAIKRAKKSVYDKHLGVEFQSEIRMLAQVEHLNLVKFYGYVEDEDEKVVVVEYVPNGTLREHLDCMRGDILDLAARLDIAIDVAHAVTYLHMYTDHPIIHRDIKSSNILLTENFRAKVADFGFARLAADSDSGATHVSTQVKGTAGYLDPEYLRTYQLTDKSDVYSFGVLMVELVTGRRPIEPKREIKERVTAKWAMKKFTDGDALSILDPRLEQTAANNLAIEKILELALQCLAPRRQSRPSMRRCAEILWNIRKDYREVAPPIFRSFSSRSQMSA</sequence>
<dbReference type="GO" id="GO:0003729">
    <property type="term" value="F:mRNA binding"/>
    <property type="evidence" value="ECO:0007669"/>
    <property type="project" value="UniProtKB-ARBA"/>
</dbReference>
<dbReference type="eggNOG" id="KOG4197">
    <property type="taxonomic scope" value="Eukaryota"/>
</dbReference>
<dbReference type="PROSITE" id="PS51375">
    <property type="entry name" value="PPR"/>
    <property type="match status" value="3"/>
</dbReference>
<dbReference type="GO" id="GO:0004674">
    <property type="term" value="F:protein serine/threonine kinase activity"/>
    <property type="evidence" value="ECO:0007669"/>
    <property type="project" value="UniProtKB-KW"/>
</dbReference>
<dbReference type="FunFam" id="3.30.200.20:FF:001335">
    <property type="entry name" value="Calmodulin-binding receptor-like cytoplasmic kinase 2"/>
    <property type="match status" value="1"/>
</dbReference>
<evidence type="ECO:0000256" key="6">
    <source>
        <dbReference type="ARBA" id="ARBA00022777"/>
    </source>
</evidence>
<dbReference type="Pfam" id="PF13041">
    <property type="entry name" value="PPR_2"/>
    <property type="match status" value="2"/>
</dbReference>
<dbReference type="FunFam" id="1.25.40.10:FF:000090">
    <property type="entry name" value="Pentatricopeptide repeat-containing protein, chloroplastic"/>
    <property type="match status" value="1"/>
</dbReference>
<dbReference type="PROSITE" id="PS00108">
    <property type="entry name" value="PROTEIN_KINASE_ST"/>
    <property type="match status" value="1"/>
</dbReference>
<evidence type="ECO:0000256" key="7">
    <source>
        <dbReference type="ARBA" id="ARBA00022840"/>
    </source>
</evidence>
<feature type="domain" description="Protein kinase" evidence="13">
    <location>
        <begin position="791"/>
        <end position="1068"/>
    </location>
</feature>
<comment type="catalytic activity">
    <reaction evidence="9">
        <text>L-seryl-[protein] + ATP = O-phospho-L-seryl-[protein] + ADP + H(+)</text>
        <dbReference type="Rhea" id="RHEA:17989"/>
        <dbReference type="Rhea" id="RHEA-COMP:9863"/>
        <dbReference type="Rhea" id="RHEA-COMP:11604"/>
        <dbReference type="ChEBI" id="CHEBI:15378"/>
        <dbReference type="ChEBI" id="CHEBI:29999"/>
        <dbReference type="ChEBI" id="CHEBI:30616"/>
        <dbReference type="ChEBI" id="CHEBI:83421"/>
        <dbReference type="ChEBI" id="CHEBI:456216"/>
        <dbReference type="EC" id="2.7.11.1"/>
    </reaction>
</comment>
<feature type="repeat" description="PPR" evidence="10">
    <location>
        <begin position="245"/>
        <end position="279"/>
    </location>
</feature>
<gene>
    <name evidence="14" type="ORF">PRUPE_2G173500</name>
</gene>
<dbReference type="FunFam" id="1.25.40.10:FF:000073">
    <property type="entry name" value="Pentatricopeptide repeat-containing protein chloroplastic"/>
    <property type="match status" value="1"/>
</dbReference>
<reference evidence="14 15" key="1">
    <citation type="journal article" date="2013" name="Nat. Genet.">
        <title>The high-quality draft genome of peach (Prunus persica) identifies unique patterns of genetic diversity, domestication and genome evolution.</title>
        <authorList>
            <consortium name="International Peach Genome Initiative"/>
            <person name="Verde I."/>
            <person name="Abbott A.G."/>
            <person name="Scalabrin S."/>
            <person name="Jung S."/>
            <person name="Shu S."/>
            <person name="Marroni F."/>
            <person name="Zhebentyayeva T."/>
            <person name="Dettori M.T."/>
            <person name="Grimwood J."/>
            <person name="Cattonaro F."/>
            <person name="Zuccolo A."/>
            <person name="Rossini L."/>
            <person name="Jenkins J."/>
            <person name="Vendramin E."/>
            <person name="Meisel L.A."/>
            <person name="Decroocq V."/>
            <person name="Sosinski B."/>
            <person name="Prochnik S."/>
            <person name="Mitros T."/>
            <person name="Policriti A."/>
            <person name="Cipriani G."/>
            <person name="Dondini L."/>
            <person name="Ficklin S."/>
            <person name="Goodstein D.M."/>
            <person name="Xuan P."/>
            <person name="Del Fabbro C."/>
            <person name="Aramini V."/>
            <person name="Copetti D."/>
            <person name="Gonzalez S."/>
            <person name="Horner D.S."/>
            <person name="Falchi R."/>
            <person name="Lucas S."/>
            <person name="Mica E."/>
            <person name="Maldonado J."/>
            <person name="Lazzari B."/>
            <person name="Bielenberg D."/>
            <person name="Pirona R."/>
            <person name="Miculan M."/>
            <person name="Barakat A."/>
            <person name="Testolin R."/>
            <person name="Stella A."/>
            <person name="Tartarini S."/>
            <person name="Tonutti P."/>
            <person name="Arus P."/>
            <person name="Orellana A."/>
            <person name="Wells C."/>
            <person name="Main D."/>
            <person name="Vizzotto G."/>
            <person name="Silva H."/>
            <person name="Salamini F."/>
            <person name="Schmutz J."/>
            <person name="Morgante M."/>
            <person name="Rokhsar D.S."/>
        </authorList>
    </citation>
    <scope>NUCLEOTIDE SEQUENCE [LARGE SCALE GENOMIC DNA]</scope>
    <source>
        <strain evidence="15">cv. Nemared</strain>
    </source>
</reference>
<keyword evidence="15" id="KW-1185">Reference proteome</keyword>
<dbReference type="FunFam" id="1.25.40.10:FF:000642">
    <property type="entry name" value="Pentatricopeptide repeat-containing protein mitochondrial"/>
    <property type="match status" value="1"/>
</dbReference>
<accession>A0A251QH93</accession>
<protein>
    <recommendedName>
        <fullName evidence="1">non-specific serine/threonine protein kinase</fullName>
        <ecNumber evidence="1">2.7.11.1</ecNumber>
    </recommendedName>
</protein>
<dbReference type="InterPro" id="IPR046848">
    <property type="entry name" value="E_motif"/>
</dbReference>
<keyword evidence="4" id="KW-0677">Repeat</keyword>
<dbReference type="FunFam" id="1.10.510.10:FF:000300">
    <property type="entry name" value="Calmodulin-binding receptor-like cytoplasmic kinase 3"/>
    <property type="match status" value="1"/>
</dbReference>
<evidence type="ECO:0000256" key="12">
    <source>
        <dbReference type="SAM" id="MobiDB-lite"/>
    </source>
</evidence>
<feature type="region of interest" description="Disordered" evidence="12">
    <location>
        <begin position="30"/>
        <end position="50"/>
    </location>
</feature>
<dbReference type="EC" id="2.7.11.1" evidence="1"/>
<dbReference type="Gene3D" id="3.30.200.20">
    <property type="entry name" value="Phosphorylase Kinase, domain 1"/>
    <property type="match status" value="1"/>
</dbReference>
<dbReference type="InterPro" id="IPR000719">
    <property type="entry name" value="Prot_kinase_dom"/>
</dbReference>
<feature type="binding site" evidence="11">
    <location>
        <position position="823"/>
    </location>
    <ligand>
        <name>ATP</name>
        <dbReference type="ChEBI" id="CHEBI:30616"/>
    </ligand>
</feature>
<dbReference type="PANTHER" id="PTHR47926">
    <property type="entry name" value="PENTATRICOPEPTIDE REPEAT-CONTAINING PROTEIN"/>
    <property type="match status" value="1"/>
</dbReference>
<evidence type="ECO:0000256" key="5">
    <source>
        <dbReference type="ARBA" id="ARBA00022741"/>
    </source>
</evidence>
<name>A0A251QH93_PRUPE</name>
<evidence type="ECO:0000256" key="10">
    <source>
        <dbReference type="PROSITE-ProRule" id="PRU00708"/>
    </source>
</evidence>
<dbReference type="Pfam" id="PF00069">
    <property type="entry name" value="Pkinase"/>
    <property type="match status" value="1"/>
</dbReference>
<comment type="catalytic activity">
    <reaction evidence="8">
        <text>L-threonyl-[protein] + ATP = O-phospho-L-threonyl-[protein] + ADP + H(+)</text>
        <dbReference type="Rhea" id="RHEA:46608"/>
        <dbReference type="Rhea" id="RHEA-COMP:11060"/>
        <dbReference type="Rhea" id="RHEA-COMP:11605"/>
        <dbReference type="ChEBI" id="CHEBI:15378"/>
        <dbReference type="ChEBI" id="CHEBI:30013"/>
        <dbReference type="ChEBI" id="CHEBI:30616"/>
        <dbReference type="ChEBI" id="CHEBI:61977"/>
        <dbReference type="ChEBI" id="CHEBI:456216"/>
        <dbReference type="EC" id="2.7.11.1"/>
    </reaction>
</comment>
<dbReference type="FunFam" id="1.25.40.10:FF:000285">
    <property type="entry name" value="Pentatricopeptide repeat-containing protein, chloroplastic"/>
    <property type="match status" value="1"/>
</dbReference>
<dbReference type="CDD" id="cd14066">
    <property type="entry name" value="STKc_IRAK"/>
    <property type="match status" value="1"/>
</dbReference>
<proteinExistence type="predicted"/>
<dbReference type="PROSITE" id="PS00107">
    <property type="entry name" value="PROTEIN_KINASE_ATP"/>
    <property type="match status" value="1"/>
</dbReference>
<dbReference type="Pfam" id="PF01535">
    <property type="entry name" value="PPR"/>
    <property type="match status" value="4"/>
</dbReference>
<evidence type="ECO:0000256" key="1">
    <source>
        <dbReference type="ARBA" id="ARBA00012513"/>
    </source>
</evidence>
<keyword evidence="3" id="KW-0808">Transferase</keyword>
<dbReference type="InterPro" id="IPR011009">
    <property type="entry name" value="Kinase-like_dom_sf"/>
</dbReference>
<dbReference type="InterPro" id="IPR008271">
    <property type="entry name" value="Ser/Thr_kinase_AS"/>
</dbReference>
<evidence type="ECO:0000256" key="2">
    <source>
        <dbReference type="ARBA" id="ARBA00022527"/>
    </source>
</evidence>
<feature type="region of interest" description="Disordered" evidence="12">
    <location>
        <begin position="743"/>
        <end position="774"/>
    </location>
</feature>
<evidence type="ECO:0000256" key="11">
    <source>
        <dbReference type="PROSITE-ProRule" id="PRU10141"/>
    </source>
</evidence>
<dbReference type="Gramene" id="ONI23179">
    <property type="protein sequence ID" value="ONI23179"/>
    <property type="gene ID" value="PRUPE_2G173500"/>
</dbReference>
<dbReference type="Pfam" id="PF20431">
    <property type="entry name" value="E_motif"/>
    <property type="match status" value="1"/>
</dbReference>
<evidence type="ECO:0000313" key="15">
    <source>
        <dbReference type="Proteomes" id="UP000006882"/>
    </source>
</evidence>
<feature type="repeat" description="PPR" evidence="10">
    <location>
        <begin position="447"/>
        <end position="481"/>
    </location>
</feature>
<dbReference type="EMBL" id="CM007652">
    <property type="protein sequence ID" value="ONI23179.1"/>
    <property type="molecule type" value="Genomic_DNA"/>
</dbReference>
<dbReference type="PROSITE" id="PS50011">
    <property type="entry name" value="PROTEIN_KINASE_DOM"/>
    <property type="match status" value="1"/>
</dbReference>
<dbReference type="GO" id="GO:0009451">
    <property type="term" value="P:RNA modification"/>
    <property type="evidence" value="ECO:0000318"/>
    <property type="project" value="GO_Central"/>
</dbReference>
<keyword evidence="6" id="KW-0418">Kinase</keyword>
<dbReference type="NCBIfam" id="TIGR00756">
    <property type="entry name" value="PPR"/>
    <property type="match status" value="3"/>
</dbReference>
<dbReference type="Gene3D" id="1.25.40.10">
    <property type="entry name" value="Tetratricopeptide repeat domain"/>
    <property type="match status" value="4"/>
</dbReference>
<dbReference type="Proteomes" id="UP000006882">
    <property type="component" value="Chromosome G2"/>
</dbReference>
<evidence type="ECO:0000256" key="4">
    <source>
        <dbReference type="ARBA" id="ARBA00022737"/>
    </source>
</evidence>
<keyword evidence="2" id="KW-0723">Serine/threonine-protein kinase</keyword>
<feature type="repeat" description="PPR" evidence="10">
    <location>
        <begin position="346"/>
        <end position="380"/>
    </location>
</feature>
<dbReference type="InterPro" id="IPR017441">
    <property type="entry name" value="Protein_kinase_ATP_BS"/>
</dbReference>
<dbReference type="GO" id="GO:0005524">
    <property type="term" value="F:ATP binding"/>
    <property type="evidence" value="ECO:0007669"/>
    <property type="project" value="UniProtKB-UniRule"/>
</dbReference>
<keyword evidence="5 11" id="KW-0547">Nucleotide-binding</keyword>
<dbReference type="InterPro" id="IPR046960">
    <property type="entry name" value="PPR_At4g14850-like_plant"/>
</dbReference>
<dbReference type="SUPFAM" id="SSF56112">
    <property type="entry name" value="Protein kinase-like (PK-like)"/>
    <property type="match status" value="1"/>
</dbReference>
<dbReference type="AlphaFoldDB" id="A0A251QH93"/>
<dbReference type="SMART" id="SM00220">
    <property type="entry name" value="S_TKc"/>
    <property type="match status" value="1"/>
</dbReference>
<dbReference type="Gene3D" id="1.10.510.10">
    <property type="entry name" value="Transferase(Phosphotransferase) domain 1"/>
    <property type="match status" value="1"/>
</dbReference>
<evidence type="ECO:0000256" key="8">
    <source>
        <dbReference type="ARBA" id="ARBA00047899"/>
    </source>
</evidence>
<dbReference type="InterPro" id="IPR002885">
    <property type="entry name" value="PPR_rpt"/>
</dbReference>
<evidence type="ECO:0000256" key="9">
    <source>
        <dbReference type="ARBA" id="ARBA00048679"/>
    </source>
</evidence>
<organism evidence="14 15">
    <name type="scientific">Prunus persica</name>
    <name type="common">Peach</name>
    <name type="synonym">Amygdalus persica</name>
    <dbReference type="NCBI Taxonomy" id="3760"/>
    <lineage>
        <taxon>Eukaryota</taxon>
        <taxon>Viridiplantae</taxon>
        <taxon>Streptophyta</taxon>
        <taxon>Embryophyta</taxon>
        <taxon>Tracheophyta</taxon>
        <taxon>Spermatophyta</taxon>
        <taxon>Magnoliopsida</taxon>
        <taxon>eudicotyledons</taxon>
        <taxon>Gunneridae</taxon>
        <taxon>Pentapetalae</taxon>
        <taxon>rosids</taxon>
        <taxon>fabids</taxon>
        <taxon>Rosales</taxon>
        <taxon>Rosaceae</taxon>
        <taxon>Amygdaloideae</taxon>
        <taxon>Amygdaleae</taxon>
        <taxon>Prunus</taxon>
    </lineage>
</organism>
<dbReference type="PANTHER" id="PTHR47926:SF511">
    <property type="entry name" value="PENTATRICOPEPTIDE REPEAT-CONTAINING PROTEIN"/>
    <property type="match status" value="1"/>
</dbReference>
<dbReference type="InterPro" id="IPR011990">
    <property type="entry name" value="TPR-like_helical_dom_sf"/>
</dbReference>
<dbReference type="GO" id="GO:0003723">
    <property type="term" value="F:RNA binding"/>
    <property type="evidence" value="ECO:0000318"/>
    <property type="project" value="GO_Central"/>
</dbReference>
<keyword evidence="7 11" id="KW-0067">ATP-binding</keyword>
<feature type="region of interest" description="Disordered" evidence="12">
    <location>
        <begin position="658"/>
        <end position="697"/>
    </location>
</feature>
<evidence type="ECO:0000313" key="14">
    <source>
        <dbReference type="EMBL" id="ONI23179.1"/>
    </source>
</evidence>
<evidence type="ECO:0000256" key="3">
    <source>
        <dbReference type="ARBA" id="ARBA00022679"/>
    </source>
</evidence>
<evidence type="ECO:0000259" key="13">
    <source>
        <dbReference type="PROSITE" id="PS50011"/>
    </source>
</evidence>